<name>A0A4Y2GI22_ARAVE</name>
<reference evidence="2 3" key="1">
    <citation type="journal article" date="2019" name="Sci. Rep.">
        <title>Orb-weaving spider Araneus ventricosus genome elucidates the spidroin gene catalogue.</title>
        <authorList>
            <person name="Kono N."/>
            <person name="Nakamura H."/>
            <person name="Ohtoshi R."/>
            <person name="Moran D.A.P."/>
            <person name="Shinohara A."/>
            <person name="Yoshida Y."/>
            <person name="Fujiwara M."/>
            <person name="Mori M."/>
            <person name="Tomita M."/>
            <person name="Arakawa K."/>
        </authorList>
    </citation>
    <scope>NUCLEOTIDE SEQUENCE [LARGE SCALE GENOMIC DNA]</scope>
</reference>
<evidence type="ECO:0000313" key="2">
    <source>
        <dbReference type="EMBL" id="GBM51684.1"/>
    </source>
</evidence>
<dbReference type="EMBL" id="BGPR01001346">
    <property type="protein sequence ID" value="GBM51684.1"/>
    <property type="molecule type" value="Genomic_DNA"/>
</dbReference>
<organism evidence="2 3">
    <name type="scientific">Araneus ventricosus</name>
    <name type="common">Orbweaver spider</name>
    <name type="synonym">Epeira ventricosa</name>
    <dbReference type="NCBI Taxonomy" id="182803"/>
    <lineage>
        <taxon>Eukaryota</taxon>
        <taxon>Metazoa</taxon>
        <taxon>Ecdysozoa</taxon>
        <taxon>Arthropoda</taxon>
        <taxon>Chelicerata</taxon>
        <taxon>Arachnida</taxon>
        <taxon>Araneae</taxon>
        <taxon>Araneomorphae</taxon>
        <taxon>Entelegynae</taxon>
        <taxon>Araneoidea</taxon>
        <taxon>Araneidae</taxon>
        <taxon>Araneus</taxon>
    </lineage>
</organism>
<proteinExistence type="predicted"/>
<feature type="compositionally biased region" description="Polar residues" evidence="1">
    <location>
        <begin position="55"/>
        <end position="83"/>
    </location>
</feature>
<comment type="caution">
    <text evidence="2">The sequence shown here is derived from an EMBL/GenBank/DDBJ whole genome shotgun (WGS) entry which is preliminary data.</text>
</comment>
<protein>
    <submittedName>
        <fullName evidence="2">Uncharacterized protein</fullName>
    </submittedName>
</protein>
<dbReference type="AlphaFoldDB" id="A0A4Y2GI22"/>
<evidence type="ECO:0000313" key="3">
    <source>
        <dbReference type="Proteomes" id="UP000499080"/>
    </source>
</evidence>
<feature type="region of interest" description="Disordered" evidence="1">
    <location>
        <begin position="48"/>
        <end position="100"/>
    </location>
</feature>
<dbReference type="Proteomes" id="UP000499080">
    <property type="component" value="Unassembled WGS sequence"/>
</dbReference>
<gene>
    <name evidence="2" type="ORF">AVEN_215331_1</name>
</gene>
<sequence length="100" mass="11666">MLPSSLAICTQLMIDVRENELKVEALKDELFRIGPCKEANCAHRKLNENIDEKSTNQGNPENLRKLQSQTPRNNVKIPQNKQHPFQRKYKDLSQLLRIQK</sequence>
<evidence type="ECO:0000256" key="1">
    <source>
        <dbReference type="SAM" id="MobiDB-lite"/>
    </source>
</evidence>
<keyword evidence="3" id="KW-1185">Reference proteome</keyword>
<accession>A0A4Y2GI22</accession>